<name>A0A840ART1_9HYPH</name>
<feature type="domain" description="ABC transporter" evidence="11">
    <location>
        <begin position="2"/>
        <end position="233"/>
    </location>
</feature>
<dbReference type="Pfam" id="PF00005">
    <property type="entry name" value="ABC_tran"/>
    <property type="match status" value="1"/>
</dbReference>
<dbReference type="Pfam" id="PF03459">
    <property type="entry name" value="TOBE"/>
    <property type="match status" value="1"/>
</dbReference>
<evidence type="ECO:0000256" key="8">
    <source>
        <dbReference type="ARBA" id="ARBA00022967"/>
    </source>
</evidence>
<dbReference type="InterPro" id="IPR003593">
    <property type="entry name" value="AAA+_ATPase"/>
</dbReference>
<dbReference type="InterPro" id="IPR050334">
    <property type="entry name" value="Molybdenum_import_ModC"/>
</dbReference>
<dbReference type="Proteomes" id="UP000553963">
    <property type="component" value="Unassembled WGS sequence"/>
</dbReference>
<dbReference type="GO" id="GO:0140359">
    <property type="term" value="F:ABC-type transporter activity"/>
    <property type="evidence" value="ECO:0007669"/>
    <property type="project" value="InterPro"/>
</dbReference>
<protein>
    <submittedName>
        <fullName evidence="13">Molybdate transport system ATP-binding protein</fullName>
    </submittedName>
</protein>
<evidence type="ECO:0000313" key="13">
    <source>
        <dbReference type="EMBL" id="MBB3933090.1"/>
    </source>
</evidence>
<proteinExistence type="inferred from homology"/>
<dbReference type="PANTHER" id="PTHR43514">
    <property type="entry name" value="ABC TRANSPORTER I FAMILY MEMBER 10"/>
    <property type="match status" value="1"/>
</dbReference>
<keyword evidence="8" id="KW-1278">Translocase</keyword>
<evidence type="ECO:0000259" key="11">
    <source>
        <dbReference type="PROSITE" id="PS50893"/>
    </source>
</evidence>
<evidence type="ECO:0000256" key="9">
    <source>
        <dbReference type="ARBA" id="ARBA00023136"/>
    </source>
</evidence>
<dbReference type="PROSITE" id="PS50893">
    <property type="entry name" value="ABC_TRANSPORTER_2"/>
    <property type="match status" value="1"/>
</dbReference>
<dbReference type="GO" id="GO:0016020">
    <property type="term" value="C:membrane"/>
    <property type="evidence" value="ECO:0007669"/>
    <property type="project" value="InterPro"/>
</dbReference>
<evidence type="ECO:0000256" key="4">
    <source>
        <dbReference type="ARBA" id="ARBA00022505"/>
    </source>
</evidence>
<dbReference type="SUPFAM" id="SSF50331">
    <property type="entry name" value="MOP-like"/>
    <property type="match status" value="1"/>
</dbReference>
<evidence type="ECO:0000256" key="5">
    <source>
        <dbReference type="ARBA" id="ARBA00022519"/>
    </source>
</evidence>
<keyword evidence="6" id="KW-0547">Nucleotide-binding</keyword>
<dbReference type="InterPro" id="IPR011868">
    <property type="entry name" value="ModC_ABC_ATP-bd"/>
</dbReference>
<dbReference type="InterPro" id="IPR004606">
    <property type="entry name" value="Mop_domain"/>
</dbReference>
<keyword evidence="5" id="KW-0997">Cell inner membrane</keyword>
<dbReference type="InterPro" id="IPR008995">
    <property type="entry name" value="Mo/tungstate-bd_C_term_dom"/>
</dbReference>
<dbReference type="PROSITE" id="PS51866">
    <property type="entry name" value="MOP"/>
    <property type="match status" value="1"/>
</dbReference>
<evidence type="ECO:0000256" key="6">
    <source>
        <dbReference type="ARBA" id="ARBA00022741"/>
    </source>
</evidence>
<comment type="caution">
    <text evidence="13">The sequence shown here is derived from an EMBL/GenBank/DDBJ whole genome shotgun (WGS) entry which is preliminary data.</text>
</comment>
<dbReference type="InterPro" id="IPR005116">
    <property type="entry name" value="Transp-assoc_OB_typ1"/>
</dbReference>
<dbReference type="Gene3D" id="3.40.50.300">
    <property type="entry name" value="P-loop containing nucleotide triphosphate hydrolases"/>
    <property type="match status" value="1"/>
</dbReference>
<keyword evidence="4 10" id="KW-0500">Molybdenum</keyword>
<dbReference type="RefSeq" id="WP_183400734.1">
    <property type="nucleotide sequence ID" value="NZ_JACIDS010000005.1"/>
</dbReference>
<dbReference type="Gene3D" id="2.40.50.100">
    <property type="match status" value="1"/>
</dbReference>
<dbReference type="InterPro" id="IPR017871">
    <property type="entry name" value="ABC_transporter-like_CS"/>
</dbReference>
<dbReference type="GO" id="GO:0005524">
    <property type="term" value="F:ATP binding"/>
    <property type="evidence" value="ECO:0007669"/>
    <property type="project" value="UniProtKB-KW"/>
</dbReference>
<dbReference type="SUPFAM" id="SSF52540">
    <property type="entry name" value="P-loop containing nucleoside triphosphate hydrolases"/>
    <property type="match status" value="1"/>
</dbReference>
<evidence type="ECO:0000256" key="10">
    <source>
        <dbReference type="PROSITE-ProRule" id="PRU01213"/>
    </source>
</evidence>
<sequence>MTLDVDVQKRLGAFEVAMRFQTGGGITALFGPSGSGKTTLVNLIAGLLRPDKGRIALGSRVLVDTNTGVFLRPAERRIGYVFQEGRLFPHLSVRSNLMFGRWLTPGARRWGDFDAIVDLLAIRPLLARRPRDLSGGEKQRVAIGRALLSSPECLLMDEPLAALDPARKAEILPFVERLRDEMRLPIVYVSHSVEEVARLADTVVRIEGGRVLASGPVGEVFATIDAEGGFEAGGVLTARLVTEAGADGLARLEHPAGALLVPHVGRPAGSLVRLSIRSRDVTIAVGEPGRLSVRNRLTARITAIAELAPPDVAIRLDVGGEPLVARITRDAVRELGLEPGQMVTALVKAVALDERRG</sequence>
<dbReference type="PROSITE" id="PS00211">
    <property type="entry name" value="ABC_TRANSPORTER_1"/>
    <property type="match status" value="1"/>
</dbReference>
<keyword evidence="9" id="KW-0472">Membrane</keyword>
<dbReference type="AlphaFoldDB" id="A0A840ART1"/>
<dbReference type="EMBL" id="JACIDS010000005">
    <property type="protein sequence ID" value="MBB3933090.1"/>
    <property type="molecule type" value="Genomic_DNA"/>
</dbReference>
<keyword evidence="7 13" id="KW-0067">ATP-binding</keyword>
<organism evidence="13 14">
    <name type="scientific">Kaistia hirudinis</name>
    <dbReference type="NCBI Taxonomy" id="1293440"/>
    <lineage>
        <taxon>Bacteria</taxon>
        <taxon>Pseudomonadati</taxon>
        <taxon>Pseudomonadota</taxon>
        <taxon>Alphaproteobacteria</taxon>
        <taxon>Hyphomicrobiales</taxon>
        <taxon>Kaistiaceae</taxon>
        <taxon>Kaistia</taxon>
    </lineage>
</organism>
<reference evidence="13 14" key="1">
    <citation type="submission" date="2020-08" db="EMBL/GenBank/DDBJ databases">
        <title>Genomic Encyclopedia of Type Strains, Phase IV (KMG-IV): sequencing the most valuable type-strain genomes for metagenomic binning, comparative biology and taxonomic classification.</title>
        <authorList>
            <person name="Goeker M."/>
        </authorList>
    </citation>
    <scope>NUCLEOTIDE SEQUENCE [LARGE SCALE GENOMIC DNA]</scope>
    <source>
        <strain evidence="13 14">DSM 25966</strain>
    </source>
</reference>
<dbReference type="GO" id="GO:0015098">
    <property type="term" value="F:molybdate ion transmembrane transporter activity"/>
    <property type="evidence" value="ECO:0007669"/>
    <property type="project" value="InterPro"/>
</dbReference>
<feature type="domain" description="Mop" evidence="12">
    <location>
        <begin position="290"/>
        <end position="356"/>
    </location>
</feature>
<evidence type="ECO:0000256" key="7">
    <source>
        <dbReference type="ARBA" id="ARBA00022840"/>
    </source>
</evidence>
<dbReference type="GO" id="GO:0016887">
    <property type="term" value="F:ATP hydrolysis activity"/>
    <property type="evidence" value="ECO:0007669"/>
    <property type="project" value="InterPro"/>
</dbReference>
<dbReference type="SMART" id="SM00382">
    <property type="entry name" value="AAA"/>
    <property type="match status" value="1"/>
</dbReference>
<evidence type="ECO:0000256" key="1">
    <source>
        <dbReference type="ARBA" id="ARBA00005417"/>
    </source>
</evidence>
<accession>A0A840ART1</accession>
<evidence type="ECO:0000256" key="3">
    <source>
        <dbReference type="ARBA" id="ARBA00022475"/>
    </source>
</evidence>
<dbReference type="NCBIfam" id="TIGR02142">
    <property type="entry name" value="modC_ABC"/>
    <property type="match status" value="1"/>
</dbReference>
<keyword evidence="3" id="KW-1003">Cell membrane</keyword>
<evidence type="ECO:0000313" key="14">
    <source>
        <dbReference type="Proteomes" id="UP000553963"/>
    </source>
</evidence>
<dbReference type="PANTHER" id="PTHR43514:SF4">
    <property type="entry name" value="ABC TRANSPORTER I FAMILY MEMBER 10"/>
    <property type="match status" value="1"/>
</dbReference>
<keyword evidence="14" id="KW-1185">Reference proteome</keyword>
<comment type="similarity">
    <text evidence="1">Belongs to the ABC transporter superfamily.</text>
</comment>
<dbReference type="InterPro" id="IPR027417">
    <property type="entry name" value="P-loop_NTPase"/>
</dbReference>
<dbReference type="InterPro" id="IPR003439">
    <property type="entry name" value="ABC_transporter-like_ATP-bd"/>
</dbReference>
<evidence type="ECO:0000256" key="2">
    <source>
        <dbReference type="ARBA" id="ARBA00022448"/>
    </source>
</evidence>
<gene>
    <name evidence="13" type="ORF">GGR25_004154</name>
</gene>
<keyword evidence="2" id="KW-0813">Transport</keyword>
<evidence type="ECO:0000259" key="12">
    <source>
        <dbReference type="PROSITE" id="PS51866"/>
    </source>
</evidence>